<dbReference type="AlphaFoldDB" id="A0A3N1GBL5"/>
<reference evidence="2 3" key="1">
    <citation type="submission" date="2018-11" db="EMBL/GenBank/DDBJ databases">
        <title>Sequencing the genomes of 1000 actinobacteria strains.</title>
        <authorList>
            <person name="Klenk H.-P."/>
        </authorList>
    </citation>
    <scope>NUCLEOTIDE SEQUENCE [LARGE SCALE GENOMIC DNA]</scope>
    <source>
        <strain evidence="2 3">DSM 43634</strain>
    </source>
</reference>
<protein>
    <submittedName>
        <fullName evidence="2">Uncharacterized protein</fullName>
    </submittedName>
</protein>
<gene>
    <name evidence="2" type="ORF">EDD30_0255</name>
</gene>
<feature type="region of interest" description="Disordered" evidence="1">
    <location>
        <begin position="69"/>
        <end position="92"/>
    </location>
</feature>
<evidence type="ECO:0000256" key="1">
    <source>
        <dbReference type="SAM" id="MobiDB-lite"/>
    </source>
</evidence>
<evidence type="ECO:0000313" key="3">
    <source>
        <dbReference type="Proteomes" id="UP000271683"/>
    </source>
</evidence>
<proteinExistence type="predicted"/>
<organism evidence="2 3">
    <name type="scientific">Couchioplanes caeruleus</name>
    <dbReference type="NCBI Taxonomy" id="56438"/>
    <lineage>
        <taxon>Bacteria</taxon>
        <taxon>Bacillati</taxon>
        <taxon>Actinomycetota</taxon>
        <taxon>Actinomycetes</taxon>
        <taxon>Micromonosporales</taxon>
        <taxon>Micromonosporaceae</taxon>
        <taxon>Couchioplanes</taxon>
    </lineage>
</organism>
<dbReference type="EMBL" id="RJKL01000001">
    <property type="protein sequence ID" value="ROP27574.1"/>
    <property type="molecule type" value="Genomic_DNA"/>
</dbReference>
<comment type="caution">
    <text evidence="2">The sequence shown here is derived from an EMBL/GenBank/DDBJ whole genome shotgun (WGS) entry which is preliminary data.</text>
</comment>
<accession>A0A3N1GBL5</accession>
<name>A0A3N1GBL5_9ACTN</name>
<dbReference type="Proteomes" id="UP000271683">
    <property type="component" value="Unassembled WGS sequence"/>
</dbReference>
<evidence type="ECO:0000313" key="2">
    <source>
        <dbReference type="EMBL" id="ROP27574.1"/>
    </source>
</evidence>
<sequence>MTPIAFASRPESVGRCTLAVTTVVSARTRPTRSSFASAALASSASLSCSITSLPHRVVIFIRVVGCGTRPSSPIRQNNRHPIESATSAHNDS</sequence>